<sequence length="347" mass="38538">MTHFVYRTHYEGPLGKRVRRLPDATVLDWFRRGWRTVVDDPAGDARAWVAAELGGDVYGLSTIFEDAREHRLPAPRSWRDLADMLPEHLYHEGDLLVDEHSVRVHTDDDEVELPYFFFDDTLAARHPERVAYLLHDGWPLPDDTREGGGTGAGTTRDPDAGPDADAPHGPDAVATHAVLLTFYDSESICWQPPFSFPGVRLPALAAHLRATAEDLTEWPHELLVLRALVAPGDDDLGPALRRCNHWPSYDGELPPELLGEHAPAHAFALGRLEESASGGDLGGGRDPSRTLLECGAHLAQMSIHLDGHFGHQQWFVFDDVWAGRHGDLAASLLRYATDWDPFGPEED</sequence>
<comment type="caution">
    <text evidence="2">The sequence shown here is derived from an EMBL/GenBank/DDBJ whole genome shotgun (WGS) entry which is preliminary data.</text>
</comment>
<name>A0ABP6LBG4_9ACTN</name>
<dbReference type="RefSeq" id="WP_344905750.1">
    <property type="nucleotide sequence ID" value="NZ_BAAAWD010000024.1"/>
</dbReference>
<evidence type="ECO:0000313" key="2">
    <source>
        <dbReference type="EMBL" id="GAA3036616.1"/>
    </source>
</evidence>
<reference evidence="3" key="1">
    <citation type="journal article" date="2019" name="Int. J. Syst. Evol. Microbiol.">
        <title>The Global Catalogue of Microorganisms (GCM) 10K type strain sequencing project: providing services to taxonomists for standard genome sequencing and annotation.</title>
        <authorList>
            <consortium name="The Broad Institute Genomics Platform"/>
            <consortium name="The Broad Institute Genome Sequencing Center for Infectious Disease"/>
            <person name="Wu L."/>
            <person name="Ma J."/>
        </authorList>
    </citation>
    <scope>NUCLEOTIDE SEQUENCE [LARGE SCALE GENOMIC DNA]</scope>
    <source>
        <strain evidence="3">JCM 3106</strain>
    </source>
</reference>
<accession>A0ABP6LBG4</accession>
<proteinExistence type="predicted"/>
<keyword evidence="3" id="KW-1185">Reference proteome</keyword>
<evidence type="ECO:0008006" key="4">
    <source>
        <dbReference type="Google" id="ProtNLM"/>
    </source>
</evidence>
<feature type="compositionally biased region" description="Low complexity" evidence="1">
    <location>
        <begin position="161"/>
        <end position="170"/>
    </location>
</feature>
<feature type="region of interest" description="Disordered" evidence="1">
    <location>
        <begin position="141"/>
        <end position="170"/>
    </location>
</feature>
<dbReference type="EMBL" id="BAAAWD010000024">
    <property type="protein sequence ID" value="GAA3036616.1"/>
    <property type="molecule type" value="Genomic_DNA"/>
</dbReference>
<gene>
    <name evidence="2" type="ORF">GCM10017559_75420</name>
</gene>
<protein>
    <recommendedName>
        <fullName evidence="4">DUF1963 domain-containing protein</fullName>
    </recommendedName>
</protein>
<dbReference type="Proteomes" id="UP001499930">
    <property type="component" value="Unassembled WGS sequence"/>
</dbReference>
<evidence type="ECO:0000256" key="1">
    <source>
        <dbReference type="SAM" id="MobiDB-lite"/>
    </source>
</evidence>
<organism evidence="2 3">
    <name type="scientific">Streptosporangium longisporum</name>
    <dbReference type="NCBI Taxonomy" id="46187"/>
    <lineage>
        <taxon>Bacteria</taxon>
        <taxon>Bacillati</taxon>
        <taxon>Actinomycetota</taxon>
        <taxon>Actinomycetes</taxon>
        <taxon>Streptosporangiales</taxon>
        <taxon>Streptosporangiaceae</taxon>
        <taxon>Streptosporangium</taxon>
    </lineage>
</organism>
<evidence type="ECO:0000313" key="3">
    <source>
        <dbReference type="Proteomes" id="UP001499930"/>
    </source>
</evidence>